<dbReference type="OrthoDB" id="2419893at2759"/>
<evidence type="ECO:0000313" key="2">
    <source>
        <dbReference type="Proteomes" id="UP000265703"/>
    </source>
</evidence>
<comment type="caution">
    <text evidence="1">The sequence shown here is derived from an EMBL/GenBank/DDBJ whole genome shotgun (WGS) entry which is preliminary data.</text>
</comment>
<keyword evidence="2" id="KW-1185">Reference proteome</keyword>
<protein>
    <submittedName>
        <fullName evidence="1">Uncharacterized protein</fullName>
    </submittedName>
</protein>
<accession>A0A397SSC4</accession>
<dbReference type="AlphaFoldDB" id="A0A397SSC4"/>
<sequence>MAYLEDIPNCNADTVSDIIIKHICQDGLDFAKCALWVTDNTSYMSGEKKGAVVLFNRKTSSNSTRISCALHIIQIILNNFEQKAFGTVSNNTSFSRKPHIYNLLYLTWKLHNGFHYNKYQLPLRSRWSYELQTVKQYLDRHSAHIEFANWFIERLENRKKPKSYLNDWHLFQSWLIGPKLNIQIKYGQLIALPPDRRAHEISYGFVINEEFETLFDKLELGIKNALDSFQKYFYHVILEKPWITPPSERFAQDLEDDKNNGIINDFSLNELLHLNDKISKENLDKLKEVRKQRNRPRRSLQKIQPQLFGPDIASELFKQMLSLLD</sequence>
<dbReference type="EMBL" id="QKYT01000234">
    <property type="protein sequence ID" value="RIA89070.1"/>
    <property type="molecule type" value="Genomic_DNA"/>
</dbReference>
<gene>
    <name evidence="1" type="ORF">C1645_825368</name>
</gene>
<reference evidence="1 2" key="1">
    <citation type="submission" date="2018-06" db="EMBL/GenBank/DDBJ databases">
        <title>Comparative genomics reveals the genomic features of Rhizophagus irregularis, R. cerebriforme, R. diaphanum and Gigaspora rosea, and their symbiotic lifestyle signature.</title>
        <authorList>
            <person name="Morin E."/>
            <person name="San Clemente H."/>
            <person name="Chen E.C.H."/>
            <person name="De La Providencia I."/>
            <person name="Hainaut M."/>
            <person name="Kuo A."/>
            <person name="Kohler A."/>
            <person name="Murat C."/>
            <person name="Tang N."/>
            <person name="Roy S."/>
            <person name="Loubradou J."/>
            <person name="Henrissat B."/>
            <person name="Grigoriev I.V."/>
            <person name="Corradi N."/>
            <person name="Roux C."/>
            <person name="Martin F.M."/>
        </authorList>
    </citation>
    <scope>NUCLEOTIDE SEQUENCE [LARGE SCALE GENOMIC DNA]</scope>
    <source>
        <strain evidence="1 2">DAOM 227022</strain>
    </source>
</reference>
<evidence type="ECO:0000313" key="1">
    <source>
        <dbReference type="EMBL" id="RIA89070.1"/>
    </source>
</evidence>
<name>A0A397SSC4_9GLOM</name>
<organism evidence="1 2">
    <name type="scientific">Glomus cerebriforme</name>
    <dbReference type="NCBI Taxonomy" id="658196"/>
    <lineage>
        <taxon>Eukaryota</taxon>
        <taxon>Fungi</taxon>
        <taxon>Fungi incertae sedis</taxon>
        <taxon>Mucoromycota</taxon>
        <taxon>Glomeromycotina</taxon>
        <taxon>Glomeromycetes</taxon>
        <taxon>Glomerales</taxon>
        <taxon>Glomeraceae</taxon>
        <taxon>Glomus</taxon>
    </lineage>
</organism>
<proteinExistence type="predicted"/>
<dbReference type="Proteomes" id="UP000265703">
    <property type="component" value="Unassembled WGS sequence"/>
</dbReference>